<protein>
    <submittedName>
        <fullName evidence="2">Uncharacterized protein</fullName>
    </submittedName>
</protein>
<dbReference type="RefSeq" id="WP_183591114.1">
    <property type="nucleotide sequence ID" value="NZ_JACHWR010000001.1"/>
</dbReference>
<reference evidence="2 3" key="1">
    <citation type="submission" date="2020-08" db="EMBL/GenBank/DDBJ databases">
        <title>Sequencing the genomes of 1000 actinobacteria strains.</title>
        <authorList>
            <person name="Klenk H.-P."/>
        </authorList>
    </citation>
    <scope>NUCLEOTIDE SEQUENCE [LARGE SCALE GENOMIC DNA]</scope>
    <source>
        <strain evidence="2 3">DSM 105498</strain>
    </source>
</reference>
<feature type="compositionally biased region" description="Basic and acidic residues" evidence="1">
    <location>
        <begin position="64"/>
        <end position="79"/>
    </location>
</feature>
<evidence type="ECO:0000256" key="1">
    <source>
        <dbReference type="SAM" id="MobiDB-lite"/>
    </source>
</evidence>
<gene>
    <name evidence="2" type="ORF">FHU40_000988</name>
</gene>
<keyword evidence="3" id="KW-1185">Reference proteome</keyword>
<proteinExistence type="predicted"/>
<dbReference type="AlphaFoldDB" id="A0A7W4VTQ5"/>
<organism evidence="2 3">
    <name type="scientific">Nocardioides soli</name>
    <dbReference type="NCBI Taxonomy" id="1036020"/>
    <lineage>
        <taxon>Bacteria</taxon>
        <taxon>Bacillati</taxon>
        <taxon>Actinomycetota</taxon>
        <taxon>Actinomycetes</taxon>
        <taxon>Propionibacteriales</taxon>
        <taxon>Nocardioidaceae</taxon>
        <taxon>Nocardioides</taxon>
    </lineage>
</organism>
<evidence type="ECO:0000313" key="3">
    <source>
        <dbReference type="Proteomes" id="UP000589626"/>
    </source>
</evidence>
<dbReference type="Proteomes" id="UP000589626">
    <property type="component" value="Unassembled WGS sequence"/>
</dbReference>
<name>A0A7W4VTQ5_9ACTN</name>
<comment type="caution">
    <text evidence="2">The sequence shown here is derived from an EMBL/GenBank/DDBJ whole genome shotgun (WGS) entry which is preliminary data.</text>
</comment>
<dbReference type="EMBL" id="JACHWR010000001">
    <property type="protein sequence ID" value="MBB3041187.1"/>
    <property type="molecule type" value="Genomic_DNA"/>
</dbReference>
<feature type="region of interest" description="Disordered" evidence="1">
    <location>
        <begin position="50"/>
        <end position="85"/>
    </location>
</feature>
<evidence type="ECO:0000313" key="2">
    <source>
        <dbReference type="EMBL" id="MBB3041187.1"/>
    </source>
</evidence>
<accession>A0A7W4VTQ5</accession>
<sequence length="85" mass="9315">MKNPENCGYSEGVIHSHTEHCHQAGIQLGREQERGRILAWLHDQAALHHHAHGDAARRGALNHAADRLRDGRAPGRAEGTETTDG</sequence>